<dbReference type="InterPro" id="IPR011990">
    <property type="entry name" value="TPR-like_helical_dom_sf"/>
</dbReference>
<dbReference type="SUPFAM" id="SSF48452">
    <property type="entry name" value="TPR-like"/>
    <property type="match status" value="1"/>
</dbReference>
<accession>A0A450USB7</accession>
<proteinExistence type="predicted"/>
<dbReference type="EMBL" id="CAADFG010000001">
    <property type="protein sequence ID" value="VFJ86355.1"/>
    <property type="molecule type" value="Genomic_DNA"/>
</dbReference>
<dbReference type="AlphaFoldDB" id="A0A450USB7"/>
<organism evidence="3">
    <name type="scientific">Candidatus Kentrum eta</name>
    <dbReference type="NCBI Taxonomy" id="2126337"/>
    <lineage>
        <taxon>Bacteria</taxon>
        <taxon>Pseudomonadati</taxon>
        <taxon>Pseudomonadota</taxon>
        <taxon>Gammaproteobacteria</taxon>
        <taxon>Candidatus Kentrum</taxon>
    </lineage>
</organism>
<dbReference type="EMBL" id="CAADFI010000001">
    <property type="protein sequence ID" value="VFJ88160.1"/>
    <property type="molecule type" value="Genomic_DNA"/>
</dbReference>
<evidence type="ECO:0000313" key="2">
    <source>
        <dbReference type="EMBL" id="VFJ88160.1"/>
    </source>
</evidence>
<reference evidence="3" key="1">
    <citation type="submission" date="2019-02" db="EMBL/GenBank/DDBJ databases">
        <authorList>
            <person name="Gruber-Vodicka R. H."/>
            <person name="Seah K. B. B."/>
        </authorList>
    </citation>
    <scope>NUCLEOTIDE SEQUENCE</scope>
    <source>
        <strain evidence="3">BECK_SA2B12</strain>
        <strain evidence="1">BECK_SA2B15</strain>
        <strain evidence="2">BECK_SA2B20</strain>
    </source>
</reference>
<evidence type="ECO:0000313" key="1">
    <source>
        <dbReference type="EMBL" id="VFJ86355.1"/>
    </source>
</evidence>
<protein>
    <recommendedName>
        <fullName evidence="4">Tetratricopeptide repeat-containing protein</fullName>
    </recommendedName>
</protein>
<evidence type="ECO:0000313" key="3">
    <source>
        <dbReference type="EMBL" id="VFJ95385.1"/>
    </source>
</evidence>
<gene>
    <name evidence="1" type="ORF">BECKH772A_GA0070896_1000113</name>
    <name evidence="2" type="ORF">BECKH772B_GA0070898_100014</name>
    <name evidence="3" type="ORF">BECKH772C_GA0070978_1000213</name>
</gene>
<dbReference type="Gene3D" id="1.25.40.10">
    <property type="entry name" value="Tetratricopeptide repeat domain"/>
    <property type="match status" value="1"/>
</dbReference>
<evidence type="ECO:0008006" key="4">
    <source>
        <dbReference type="Google" id="ProtNLM"/>
    </source>
</evidence>
<name>A0A450USB7_9GAMM</name>
<sequence>MAALRNANALDAAQRAAEAALKRGETQAADALFAELETAGSKKAAQAAKYRGAIAYMNAPQAALAHYQRAVGYAPEDRDAWNRVGVLNWRLGDIGAAEAAWARVRALGEQAGDRETEAIALGNLGLIARTRGEPDKAEEGREPIYVQALGLRG</sequence>
<dbReference type="EMBL" id="CAADFJ010000002">
    <property type="protein sequence ID" value="VFJ95385.1"/>
    <property type="molecule type" value="Genomic_DNA"/>
</dbReference>
<dbReference type="Pfam" id="PF13424">
    <property type="entry name" value="TPR_12"/>
    <property type="match status" value="1"/>
</dbReference>